<keyword evidence="2 5" id="KW-0493">Microtubule</keyword>
<evidence type="ECO:0000256" key="2">
    <source>
        <dbReference type="ARBA" id="ARBA00022701"/>
    </source>
</evidence>
<evidence type="ECO:0000256" key="1">
    <source>
        <dbReference type="ARBA" id="ARBA00009636"/>
    </source>
</evidence>
<dbReference type="GeneID" id="85350448"/>
<dbReference type="InterPro" id="IPR000217">
    <property type="entry name" value="Tubulin"/>
</dbReference>
<evidence type="ECO:0000313" key="7">
    <source>
        <dbReference type="EMBL" id="KAK0470232.1"/>
    </source>
</evidence>
<evidence type="ECO:0000256" key="4">
    <source>
        <dbReference type="ARBA" id="ARBA00023134"/>
    </source>
</evidence>
<dbReference type="GO" id="GO:0007017">
    <property type="term" value="P:microtubule-based process"/>
    <property type="evidence" value="ECO:0007669"/>
    <property type="project" value="InterPro"/>
</dbReference>
<dbReference type="PRINTS" id="PR01519">
    <property type="entry name" value="EPSLNTUBULIN"/>
</dbReference>
<dbReference type="Gene3D" id="3.40.50.1440">
    <property type="entry name" value="Tubulin/FtsZ, GTPase domain"/>
    <property type="match status" value="1"/>
</dbReference>
<feature type="domain" description="Tubulin/FtsZ GTPase" evidence="6">
    <location>
        <begin position="1"/>
        <end position="133"/>
    </location>
</feature>
<dbReference type="AlphaFoldDB" id="A0AA39TU53"/>
<name>A0AA39TU53_ARMTA</name>
<evidence type="ECO:0000256" key="3">
    <source>
        <dbReference type="ARBA" id="ARBA00022741"/>
    </source>
</evidence>
<comment type="similarity">
    <text evidence="1 5">Belongs to the tubulin family.</text>
</comment>
<keyword evidence="3 5" id="KW-0547">Nucleotide-binding</keyword>
<comment type="caution">
    <text evidence="7">The sequence shown here is derived from an EMBL/GenBank/DDBJ whole genome shotgun (WGS) entry which is preliminary data.</text>
</comment>
<dbReference type="InterPro" id="IPR017975">
    <property type="entry name" value="Tubulin_CS"/>
</dbReference>
<dbReference type="GO" id="GO:0005525">
    <property type="term" value="F:GTP binding"/>
    <property type="evidence" value="ECO:0007669"/>
    <property type="project" value="UniProtKB-UniRule"/>
</dbReference>
<organism evidence="7 8">
    <name type="scientific">Armillaria tabescens</name>
    <name type="common">Ringless honey mushroom</name>
    <name type="synonym">Agaricus tabescens</name>
    <dbReference type="NCBI Taxonomy" id="1929756"/>
    <lineage>
        <taxon>Eukaryota</taxon>
        <taxon>Fungi</taxon>
        <taxon>Dikarya</taxon>
        <taxon>Basidiomycota</taxon>
        <taxon>Agaricomycotina</taxon>
        <taxon>Agaricomycetes</taxon>
        <taxon>Agaricomycetidae</taxon>
        <taxon>Agaricales</taxon>
        <taxon>Marasmiineae</taxon>
        <taxon>Physalacriaceae</taxon>
        <taxon>Desarmillaria</taxon>
    </lineage>
</organism>
<gene>
    <name evidence="7" type="ORF">EV420DRAFT_1258598</name>
</gene>
<dbReference type="SMART" id="SM00864">
    <property type="entry name" value="Tubulin"/>
    <property type="match status" value="1"/>
</dbReference>
<dbReference type="PANTHER" id="PTHR11588">
    <property type="entry name" value="TUBULIN"/>
    <property type="match status" value="1"/>
</dbReference>
<accession>A0AA39TU53</accession>
<proteinExistence type="inferred from homology"/>
<feature type="non-terminal residue" evidence="7">
    <location>
        <position position="133"/>
    </location>
</feature>
<dbReference type="PROSITE" id="PS00227">
    <property type="entry name" value="TUBULIN"/>
    <property type="match status" value="1"/>
</dbReference>
<dbReference type="EMBL" id="JAUEPS010000001">
    <property type="protein sequence ID" value="KAK0470232.1"/>
    <property type="molecule type" value="Genomic_DNA"/>
</dbReference>
<dbReference type="InterPro" id="IPR036525">
    <property type="entry name" value="Tubulin/FtsZ_GTPase_sf"/>
</dbReference>
<evidence type="ECO:0000313" key="8">
    <source>
        <dbReference type="Proteomes" id="UP001175211"/>
    </source>
</evidence>
<dbReference type="Proteomes" id="UP001175211">
    <property type="component" value="Unassembled WGS sequence"/>
</dbReference>
<protein>
    <submittedName>
        <fullName evidence="7">Tubulin/FtsZ, GTPase domain-containing protein</fullName>
    </submittedName>
</protein>
<keyword evidence="4 5" id="KW-0342">GTP-binding</keyword>
<dbReference type="SUPFAM" id="SSF52490">
    <property type="entry name" value="Tubulin nucleotide-binding domain-like"/>
    <property type="match status" value="1"/>
</dbReference>
<evidence type="ECO:0000256" key="5">
    <source>
        <dbReference type="RuleBase" id="RU000352"/>
    </source>
</evidence>
<reference evidence="7" key="1">
    <citation type="submission" date="2023-06" db="EMBL/GenBank/DDBJ databases">
        <authorList>
            <consortium name="Lawrence Berkeley National Laboratory"/>
            <person name="Ahrendt S."/>
            <person name="Sahu N."/>
            <person name="Indic B."/>
            <person name="Wong-Bajracharya J."/>
            <person name="Merenyi Z."/>
            <person name="Ke H.-M."/>
            <person name="Monk M."/>
            <person name="Kocsube S."/>
            <person name="Drula E."/>
            <person name="Lipzen A."/>
            <person name="Balint B."/>
            <person name="Henrissat B."/>
            <person name="Andreopoulos B."/>
            <person name="Martin F.M."/>
            <person name="Harder C.B."/>
            <person name="Rigling D."/>
            <person name="Ford K.L."/>
            <person name="Foster G.D."/>
            <person name="Pangilinan J."/>
            <person name="Papanicolaou A."/>
            <person name="Barry K."/>
            <person name="LaButti K."/>
            <person name="Viragh M."/>
            <person name="Koriabine M."/>
            <person name="Yan M."/>
            <person name="Riley R."/>
            <person name="Champramary S."/>
            <person name="Plett K.L."/>
            <person name="Tsai I.J."/>
            <person name="Slot J."/>
            <person name="Sipos G."/>
            <person name="Plett J."/>
            <person name="Nagy L.G."/>
            <person name="Grigoriev I.V."/>
        </authorList>
    </citation>
    <scope>NUCLEOTIDE SEQUENCE</scope>
    <source>
        <strain evidence="7">CCBAS 213</strain>
    </source>
</reference>
<dbReference type="PRINTS" id="PR01161">
    <property type="entry name" value="TUBULIN"/>
</dbReference>
<dbReference type="InterPro" id="IPR004057">
    <property type="entry name" value="Epsilon_tubulin"/>
</dbReference>
<sequence length="133" mass="14377">SIQVDLEVGVLDRVKSGKLGNLFRPDTFVSAEPGMGNNWAKGCSKFIGAELVDEILETIRRQLEACDALQGFQLIYSLGGGTGSGLGCLLLSKLREEYPDRMLATFSIMPSPKVSETVIEVFALCPHSVSSPR</sequence>
<dbReference type="GO" id="GO:0005874">
    <property type="term" value="C:microtubule"/>
    <property type="evidence" value="ECO:0007669"/>
    <property type="project" value="UniProtKB-KW"/>
</dbReference>
<dbReference type="InterPro" id="IPR003008">
    <property type="entry name" value="Tubulin_FtsZ_GTPase"/>
</dbReference>
<dbReference type="Pfam" id="PF00091">
    <property type="entry name" value="Tubulin"/>
    <property type="match status" value="1"/>
</dbReference>
<dbReference type="RefSeq" id="XP_060340025.1">
    <property type="nucleotide sequence ID" value="XM_060466900.1"/>
</dbReference>
<keyword evidence="8" id="KW-1185">Reference proteome</keyword>
<evidence type="ECO:0000259" key="6">
    <source>
        <dbReference type="SMART" id="SM00864"/>
    </source>
</evidence>